<dbReference type="PANTHER" id="PTHR31099:SF49">
    <property type="entry name" value="MYOSIN HEAVY CHAIN-LIKE PROTEIN"/>
    <property type="match status" value="1"/>
</dbReference>
<evidence type="ECO:0000256" key="1">
    <source>
        <dbReference type="SAM" id="MobiDB-lite"/>
    </source>
</evidence>
<dbReference type="Gramene" id="mRNA:HanXRQr2_Chr10g0430621">
    <property type="protein sequence ID" value="mRNA:HanXRQr2_Chr10g0430621"/>
    <property type="gene ID" value="HanXRQr2_Chr10g0430621"/>
</dbReference>
<feature type="region of interest" description="Disordered" evidence="1">
    <location>
        <begin position="260"/>
        <end position="310"/>
    </location>
</feature>
<feature type="region of interest" description="Disordered" evidence="1">
    <location>
        <begin position="1"/>
        <end position="24"/>
    </location>
</feature>
<reference evidence="2" key="1">
    <citation type="journal article" date="2017" name="Nature">
        <title>The sunflower genome provides insights into oil metabolism, flowering and Asterid evolution.</title>
        <authorList>
            <person name="Badouin H."/>
            <person name="Gouzy J."/>
            <person name="Grassa C.J."/>
            <person name="Murat F."/>
            <person name="Staton S.E."/>
            <person name="Cottret L."/>
            <person name="Lelandais-Briere C."/>
            <person name="Owens G.L."/>
            <person name="Carrere S."/>
            <person name="Mayjonade B."/>
            <person name="Legrand L."/>
            <person name="Gill N."/>
            <person name="Kane N.C."/>
            <person name="Bowers J.E."/>
            <person name="Hubner S."/>
            <person name="Bellec A."/>
            <person name="Berard A."/>
            <person name="Berges H."/>
            <person name="Blanchet N."/>
            <person name="Boniface M.C."/>
            <person name="Brunel D."/>
            <person name="Catrice O."/>
            <person name="Chaidir N."/>
            <person name="Claudel C."/>
            <person name="Donnadieu C."/>
            <person name="Faraut T."/>
            <person name="Fievet G."/>
            <person name="Helmstetter N."/>
            <person name="King M."/>
            <person name="Knapp S.J."/>
            <person name="Lai Z."/>
            <person name="Le Paslier M.C."/>
            <person name="Lippi Y."/>
            <person name="Lorenzon L."/>
            <person name="Mandel J.R."/>
            <person name="Marage G."/>
            <person name="Marchand G."/>
            <person name="Marquand E."/>
            <person name="Bret-Mestries E."/>
            <person name="Morien E."/>
            <person name="Nambeesan S."/>
            <person name="Nguyen T."/>
            <person name="Pegot-Espagnet P."/>
            <person name="Pouilly N."/>
            <person name="Raftis F."/>
            <person name="Sallet E."/>
            <person name="Schiex T."/>
            <person name="Thomas J."/>
            <person name="Vandecasteele C."/>
            <person name="Vares D."/>
            <person name="Vear F."/>
            <person name="Vautrin S."/>
            <person name="Crespi M."/>
            <person name="Mangin B."/>
            <person name="Burke J.M."/>
            <person name="Salse J."/>
            <person name="Munos S."/>
            <person name="Vincourt P."/>
            <person name="Rieseberg L.H."/>
            <person name="Langlade N.B."/>
        </authorList>
    </citation>
    <scope>NUCLEOTIDE SEQUENCE</scope>
    <source>
        <tissue evidence="2">Leaves</tissue>
    </source>
</reference>
<keyword evidence="3" id="KW-1185">Reference proteome</keyword>
<organism evidence="2 3">
    <name type="scientific">Helianthus annuus</name>
    <name type="common">Common sunflower</name>
    <dbReference type="NCBI Taxonomy" id="4232"/>
    <lineage>
        <taxon>Eukaryota</taxon>
        <taxon>Viridiplantae</taxon>
        <taxon>Streptophyta</taxon>
        <taxon>Embryophyta</taxon>
        <taxon>Tracheophyta</taxon>
        <taxon>Spermatophyta</taxon>
        <taxon>Magnoliopsida</taxon>
        <taxon>eudicotyledons</taxon>
        <taxon>Gunneridae</taxon>
        <taxon>Pentapetalae</taxon>
        <taxon>asterids</taxon>
        <taxon>campanulids</taxon>
        <taxon>Asterales</taxon>
        <taxon>Asteraceae</taxon>
        <taxon>Asteroideae</taxon>
        <taxon>Heliantheae alliance</taxon>
        <taxon>Heliantheae</taxon>
        <taxon>Helianthus</taxon>
    </lineage>
</organism>
<evidence type="ECO:0000313" key="2">
    <source>
        <dbReference type="EMBL" id="KAF5785613.1"/>
    </source>
</evidence>
<dbReference type="Proteomes" id="UP000215914">
    <property type="component" value="Unassembled WGS sequence"/>
</dbReference>
<reference evidence="2" key="2">
    <citation type="submission" date="2020-06" db="EMBL/GenBank/DDBJ databases">
        <title>Helianthus annuus Genome sequencing and assembly Release 2.</title>
        <authorList>
            <person name="Gouzy J."/>
            <person name="Langlade N."/>
            <person name="Munos S."/>
        </authorList>
    </citation>
    <scope>NUCLEOTIDE SEQUENCE</scope>
    <source>
        <tissue evidence="2">Leaves</tissue>
    </source>
</reference>
<feature type="compositionally biased region" description="Polar residues" evidence="1">
    <location>
        <begin position="260"/>
        <end position="269"/>
    </location>
</feature>
<accession>A0A9K3HVR3</accession>
<sequence length="423" mass="47499">MSTSTKAGGSKRRQTKPKYPPGPNRAIINWKEEELHNLIQRFKFPFDLGVQFPIAGSTALDSPPGYLMLYAAFFREGNFRLPMSKFLGEILTNRDPSKSFHDWKQKFFYIRRVVIPIDMHYRTESEGVPKVVVAASYADKEWYKTVTRRPTPIIQLEEKALVAAGMSLMWVPREPTAFPVYAYKGKGYSLMNVFDLKVGGEIATTLLPEGEPAWTARIRDNFLHPSSESVTSYGTVILGAPFVAAADLDKSPTREGTILLSSEESTGSSHGLIRHSSRQPKRKEAEKEKIEKRESEKKSAEEPSGSQTRKRFSKAELLDYVVVSDPLSGLVAGIKRPAPDADDQATLTEMMAKKHKILSDKKRELEDQAALALSEKKLKVMGHTSTPSDSEVDLRVFAKKPANFLERIYEASSQPRSMRQVLD</sequence>
<dbReference type="AlphaFoldDB" id="A0A9K3HVR3"/>
<proteinExistence type="predicted"/>
<feature type="compositionally biased region" description="Basic and acidic residues" evidence="1">
    <location>
        <begin position="282"/>
        <end position="301"/>
    </location>
</feature>
<dbReference type="PANTHER" id="PTHR31099">
    <property type="entry name" value="OS06G0165300 PROTEIN"/>
    <property type="match status" value="1"/>
</dbReference>
<dbReference type="EMBL" id="MNCJ02000325">
    <property type="protein sequence ID" value="KAF5785613.1"/>
    <property type="molecule type" value="Genomic_DNA"/>
</dbReference>
<feature type="compositionally biased region" description="Basic residues" evidence="1">
    <location>
        <begin position="272"/>
        <end position="281"/>
    </location>
</feature>
<evidence type="ECO:0000313" key="3">
    <source>
        <dbReference type="Proteomes" id="UP000215914"/>
    </source>
</evidence>
<evidence type="ECO:0008006" key="4">
    <source>
        <dbReference type="Google" id="ProtNLM"/>
    </source>
</evidence>
<comment type="caution">
    <text evidence="2">The sequence shown here is derived from an EMBL/GenBank/DDBJ whole genome shotgun (WGS) entry which is preliminary data.</text>
</comment>
<protein>
    <recommendedName>
        <fullName evidence="4">Transposase (Putative), gypsy type</fullName>
    </recommendedName>
</protein>
<gene>
    <name evidence="2" type="ORF">HanXRQr2_Chr10g0430621</name>
</gene>
<name>A0A9K3HVR3_HELAN</name>